<comment type="caution">
    <text evidence="3">The sequence shown here is derived from an EMBL/GenBank/DDBJ whole genome shotgun (WGS) entry which is preliminary data.</text>
</comment>
<evidence type="ECO:0000256" key="1">
    <source>
        <dbReference type="SAM" id="Phobius"/>
    </source>
</evidence>
<reference evidence="3" key="2">
    <citation type="submission" date="2021-04" db="EMBL/GenBank/DDBJ databases">
        <authorList>
            <person name="Gilroy R."/>
        </authorList>
    </citation>
    <scope>NUCLEOTIDE SEQUENCE</scope>
    <source>
        <strain evidence="3">CHK188-5543</strain>
    </source>
</reference>
<sequence>MPAAELEKFLWEAISFGVFLAVCGGLLKRRYSPAATLLAGAAWVGCVLLAQGALLWSGREATLVLTLLPLTAYLPTAAVVHLLSARGFFPTAAVWTVGAMACTFLRLVRKLLLWGLNRVDWLSGGRWEQAVALSLLLAAAVLVFLILRFLRKPFLGPLLEGNPGWLPLCFPVLMVFLFLSYFASSTTRPVLLVLSAVTALSVPLLLAGAACGLVLFYLFPAAGGRVRSPLSGASDCRPECPRPFGLGGYGVCNGAAGGLGQPGGVHRLRPGCGFCPGAPGDCPGVPGRRAACRGRPCGPARLPLLGERRPDLRFLDGQRRRRFRRLRRRGERRQRTTATLSSLYKRLRAYPGFFQPHRAYIVNLAYVRSLGAGQLTLAEGRRVPVSRGAAAALKQAYLEFAF</sequence>
<dbReference type="AlphaFoldDB" id="A0A9D1WPF7"/>
<dbReference type="Pfam" id="PF04397">
    <property type="entry name" value="LytTR"/>
    <property type="match status" value="1"/>
</dbReference>
<dbReference type="InterPro" id="IPR007492">
    <property type="entry name" value="LytTR_DNA-bd_dom"/>
</dbReference>
<feature type="transmembrane region" description="Helical" evidence="1">
    <location>
        <begin position="63"/>
        <end position="83"/>
    </location>
</feature>
<keyword evidence="1" id="KW-1133">Transmembrane helix</keyword>
<feature type="domain" description="HTH LytTR-type" evidence="2">
    <location>
        <begin position="336"/>
        <end position="399"/>
    </location>
</feature>
<gene>
    <name evidence="3" type="ORF">H9736_00540</name>
</gene>
<feature type="transmembrane region" description="Helical" evidence="1">
    <location>
        <begin position="33"/>
        <end position="56"/>
    </location>
</feature>
<dbReference type="Proteomes" id="UP000886800">
    <property type="component" value="Unassembled WGS sequence"/>
</dbReference>
<evidence type="ECO:0000259" key="2">
    <source>
        <dbReference type="PROSITE" id="PS50930"/>
    </source>
</evidence>
<dbReference type="EMBL" id="DXES01000011">
    <property type="protein sequence ID" value="HIX64713.1"/>
    <property type="molecule type" value="Genomic_DNA"/>
</dbReference>
<protein>
    <submittedName>
        <fullName evidence="3">LytTR family transcriptional regulator</fullName>
    </submittedName>
</protein>
<feature type="transmembrane region" description="Helical" evidence="1">
    <location>
        <begin position="9"/>
        <end position="27"/>
    </location>
</feature>
<organism evidence="3 4">
    <name type="scientific">Candidatus Anaerotruncus excrementipullorum</name>
    <dbReference type="NCBI Taxonomy" id="2838465"/>
    <lineage>
        <taxon>Bacteria</taxon>
        <taxon>Bacillati</taxon>
        <taxon>Bacillota</taxon>
        <taxon>Clostridia</taxon>
        <taxon>Eubacteriales</taxon>
        <taxon>Oscillospiraceae</taxon>
        <taxon>Anaerotruncus</taxon>
    </lineage>
</organism>
<dbReference type="Gene3D" id="2.40.50.1020">
    <property type="entry name" value="LytTr DNA-binding domain"/>
    <property type="match status" value="1"/>
</dbReference>
<proteinExistence type="predicted"/>
<keyword evidence="1" id="KW-0812">Transmembrane</keyword>
<dbReference type="SMART" id="SM00850">
    <property type="entry name" value="LytTR"/>
    <property type="match status" value="1"/>
</dbReference>
<accession>A0A9D1WPF7</accession>
<dbReference type="GO" id="GO:0003677">
    <property type="term" value="F:DNA binding"/>
    <property type="evidence" value="ECO:0007669"/>
    <property type="project" value="InterPro"/>
</dbReference>
<feature type="transmembrane region" description="Helical" evidence="1">
    <location>
        <begin position="165"/>
        <end position="183"/>
    </location>
</feature>
<keyword evidence="1" id="KW-0472">Membrane</keyword>
<feature type="transmembrane region" description="Helical" evidence="1">
    <location>
        <begin position="190"/>
        <end position="219"/>
    </location>
</feature>
<dbReference type="PROSITE" id="PS50930">
    <property type="entry name" value="HTH_LYTTR"/>
    <property type="match status" value="1"/>
</dbReference>
<evidence type="ECO:0000313" key="4">
    <source>
        <dbReference type="Proteomes" id="UP000886800"/>
    </source>
</evidence>
<feature type="transmembrane region" description="Helical" evidence="1">
    <location>
        <begin position="89"/>
        <end position="109"/>
    </location>
</feature>
<evidence type="ECO:0000313" key="3">
    <source>
        <dbReference type="EMBL" id="HIX64713.1"/>
    </source>
</evidence>
<reference evidence="3" key="1">
    <citation type="journal article" date="2021" name="PeerJ">
        <title>Extensive microbial diversity within the chicken gut microbiome revealed by metagenomics and culture.</title>
        <authorList>
            <person name="Gilroy R."/>
            <person name="Ravi A."/>
            <person name="Getino M."/>
            <person name="Pursley I."/>
            <person name="Horton D.L."/>
            <person name="Alikhan N.F."/>
            <person name="Baker D."/>
            <person name="Gharbi K."/>
            <person name="Hall N."/>
            <person name="Watson M."/>
            <person name="Adriaenssens E.M."/>
            <person name="Foster-Nyarko E."/>
            <person name="Jarju S."/>
            <person name="Secka A."/>
            <person name="Antonio M."/>
            <person name="Oren A."/>
            <person name="Chaudhuri R.R."/>
            <person name="La Ragione R."/>
            <person name="Hildebrand F."/>
            <person name="Pallen M.J."/>
        </authorList>
    </citation>
    <scope>NUCLEOTIDE SEQUENCE</scope>
    <source>
        <strain evidence="3">CHK188-5543</strain>
    </source>
</reference>
<feature type="transmembrane region" description="Helical" evidence="1">
    <location>
        <begin position="130"/>
        <end position="150"/>
    </location>
</feature>
<name>A0A9D1WPF7_9FIRM</name>